<gene>
    <name evidence="1" type="ORF">Sm_phiM9_190</name>
</gene>
<organism evidence="1 2">
    <name type="scientific">Sinorhizobium phage phiM9</name>
    <dbReference type="NCBI Taxonomy" id="1636182"/>
    <lineage>
        <taxon>Viruses</taxon>
        <taxon>Duplodnaviria</taxon>
        <taxon>Heunggongvirae</taxon>
        <taxon>Uroviricota</taxon>
        <taxon>Caudoviricetes</taxon>
        <taxon>Pootjesviridae</taxon>
        <taxon>Emnonavirus</taxon>
        <taxon>Emnonavirus phiM9</taxon>
    </lineage>
</organism>
<dbReference type="KEGG" id="vg:26517869"/>
<sequence>MKTANYRDNAFTPDEVSLHLVLGALASDVIDVVDVNFAGMTYDEYQAWVVEWKTEYELLSNNILANKRNSTVHLVEGDDLENSLFIEPVSDDPDVRAAFVAKLKKFANTLLNAREYGKRVRYEIQQLAYGVEDANAKIDKLYAAQ</sequence>
<proteinExistence type="predicted"/>
<protein>
    <submittedName>
        <fullName evidence="1">Uncharacterized protein</fullName>
    </submittedName>
</protein>
<name>A0A0F6R532_9CAUD</name>
<dbReference type="OrthoDB" id="38725at10239"/>
<keyword evidence="2" id="KW-1185">Reference proteome</keyword>
<dbReference type="Proteomes" id="UP000033804">
    <property type="component" value="Segment"/>
</dbReference>
<dbReference type="RefSeq" id="YP_009189571.1">
    <property type="nucleotide sequence ID" value="NC_028676.1"/>
</dbReference>
<accession>A0A0F6R532</accession>
<evidence type="ECO:0000313" key="1">
    <source>
        <dbReference type="EMBL" id="AKE44817.1"/>
    </source>
</evidence>
<reference evidence="1 2" key="1">
    <citation type="journal article" date="2015" name="J. Virol.">
        <title>Sinorhizobium meliloti Phage ?M9 Defines a New Group of T4 Superfamily Phages with Unusual Genomic Features but a Common T=16 Capsid.</title>
        <authorList>
            <person name="Johnson M.C."/>
            <person name="Tatum K.B."/>
            <person name="Lynn J.S."/>
            <person name="Brewer T.E."/>
            <person name="Lu S."/>
            <person name="Washburn B.K."/>
            <person name="Stroupe M.E."/>
            <person name="Jones K.M."/>
        </authorList>
    </citation>
    <scope>NUCLEOTIDE SEQUENCE [LARGE SCALE GENOMIC DNA]</scope>
</reference>
<dbReference type="EMBL" id="KP881232">
    <property type="protein sequence ID" value="AKE44817.1"/>
    <property type="molecule type" value="Genomic_DNA"/>
</dbReference>
<dbReference type="GeneID" id="26517869"/>
<evidence type="ECO:0000313" key="2">
    <source>
        <dbReference type="Proteomes" id="UP000033804"/>
    </source>
</evidence>
<reference evidence="2" key="2">
    <citation type="submission" date="2015-03" db="EMBL/GenBank/DDBJ databases">
        <title>The genome and structure of Sinorhizobium meliloti phage phiM9.</title>
        <authorList>
            <person name="Johnson M.C."/>
            <person name="Tatum K.B."/>
            <person name="Lynn J.S."/>
            <person name="Brewer T.E."/>
            <person name="Washburn B.K."/>
            <person name="Stroupe M.E."/>
            <person name="Jones K.M."/>
        </authorList>
    </citation>
    <scope>NUCLEOTIDE SEQUENCE [LARGE SCALE GENOMIC DNA]</scope>
</reference>